<dbReference type="InterPro" id="IPR046945">
    <property type="entry name" value="RHMD-like"/>
</dbReference>
<evidence type="ECO:0000256" key="1">
    <source>
        <dbReference type="ARBA" id="ARBA00001946"/>
    </source>
</evidence>
<dbReference type="PROSITE" id="PS00908">
    <property type="entry name" value="MR_MLE_1"/>
    <property type="match status" value="1"/>
</dbReference>
<dbReference type="GO" id="GO:0000287">
    <property type="term" value="F:magnesium ion binding"/>
    <property type="evidence" value="ECO:0007669"/>
    <property type="project" value="TreeGrafter"/>
</dbReference>
<protein>
    <submittedName>
        <fullName evidence="5">Mandelate racemase/muconate lactonizing enzyme family protein</fullName>
    </submittedName>
</protein>
<dbReference type="InterPro" id="IPR018110">
    <property type="entry name" value="Mandel_Rmase/mucon_lact_enz_CS"/>
</dbReference>
<proteinExistence type="predicted"/>
<evidence type="ECO:0000259" key="4">
    <source>
        <dbReference type="SMART" id="SM00922"/>
    </source>
</evidence>
<dbReference type="CDD" id="cd03316">
    <property type="entry name" value="MR_like"/>
    <property type="match status" value="1"/>
</dbReference>
<dbReference type="GO" id="GO:0016836">
    <property type="term" value="F:hydro-lyase activity"/>
    <property type="evidence" value="ECO:0007669"/>
    <property type="project" value="TreeGrafter"/>
</dbReference>
<comment type="caution">
    <text evidence="5">The sequence shown here is derived from an EMBL/GenBank/DDBJ whole genome shotgun (WGS) entry which is preliminary data.</text>
</comment>
<keyword evidence="3" id="KW-0460">Magnesium</keyword>
<dbReference type="Pfam" id="PF13378">
    <property type="entry name" value="MR_MLE_C"/>
    <property type="match status" value="1"/>
</dbReference>
<dbReference type="InterPro" id="IPR029065">
    <property type="entry name" value="Enolase_C-like"/>
</dbReference>
<name>A0A932MQ13_UNCTE</name>
<dbReference type="InterPro" id="IPR029017">
    <property type="entry name" value="Enolase-like_N"/>
</dbReference>
<dbReference type="AlphaFoldDB" id="A0A932MQ13"/>
<dbReference type="Pfam" id="PF02746">
    <property type="entry name" value="MR_MLE_N"/>
    <property type="match status" value="1"/>
</dbReference>
<gene>
    <name evidence="5" type="ORF">HYZ11_17710</name>
</gene>
<organism evidence="5 6">
    <name type="scientific">Tectimicrobiota bacterium</name>
    <dbReference type="NCBI Taxonomy" id="2528274"/>
    <lineage>
        <taxon>Bacteria</taxon>
        <taxon>Pseudomonadati</taxon>
        <taxon>Nitrospinota/Tectimicrobiota group</taxon>
        <taxon>Candidatus Tectimicrobiota</taxon>
    </lineage>
</organism>
<keyword evidence="2" id="KW-0479">Metal-binding</keyword>
<dbReference type="PROSITE" id="PS00909">
    <property type="entry name" value="MR_MLE_2"/>
    <property type="match status" value="1"/>
</dbReference>
<dbReference type="SUPFAM" id="SSF51604">
    <property type="entry name" value="Enolase C-terminal domain-like"/>
    <property type="match status" value="1"/>
</dbReference>
<sequence>MPGLKIRALEAKRLKIPLAKPFSSSLGVYKHVDCLAVLIHTEGGPSGTGYTTVLGGEGGAAMTVYARDEFAPLALGQDALAPEALWHRLWAPNKARLRAGLGVYALSAVDIAAWDIVGKAAGLPLNRLFGGHRQSVPAYGSGGWHTLTDAELLDEAQGSAEKGMSGYKLKIGTPRDRERISMLRREMGDKFTLYADANQKYNVREAVEVSRMLADLGVAWMEEPVIADSLDDLAEVARKSHVPVAAGENAYMRWGFREMCERRAAAYLQPDVGRCGGITELMKVLHLADAYNLPVATHLAHDVSAGPVAASPAGAMVEYMELFPPGTLTREFKLEKGSLRVPDVPGHGVEFTPEAFKRFGAD</sequence>
<dbReference type="PANTHER" id="PTHR13794:SF58">
    <property type="entry name" value="MITOCHONDRIAL ENOLASE SUPERFAMILY MEMBER 1"/>
    <property type="match status" value="1"/>
</dbReference>
<dbReference type="EMBL" id="JACPUR010000041">
    <property type="protein sequence ID" value="MBI3129448.1"/>
    <property type="molecule type" value="Genomic_DNA"/>
</dbReference>
<dbReference type="InterPro" id="IPR013341">
    <property type="entry name" value="Mandelate_racemase_N_dom"/>
</dbReference>
<evidence type="ECO:0000256" key="2">
    <source>
        <dbReference type="ARBA" id="ARBA00022723"/>
    </source>
</evidence>
<dbReference type="Proteomes" id="UP000782312">
    <property type="component" value="Unassembled WGS sequence"/>
</dbReference>
<evidence type="ECO:0000313" key="6">
    <source>
        <dbReference type="Proteomes" id="UP000782312"/>
    </source>
</evidence>
<dbReference type="InterPro" id="IPR036849">
    <property type="entry name" value="Enolase-like_C_sf"/>
</dbReference>
<evidence type="ECO:0000256" key="3">
    <source>
        <dbReference type="ARBA" id="ARBA00022842"/>
    </source>
</evidence>
<dbReference type="SUPFAM" id="SSF54826">
    <property type="entry name" value="Enolase N-terminal domain-like"/>
    <property type="match status" value="1"/>
</dbReference>
<dbReference type="Gene3D" id="3.30.390.10">
    <property type="entry name" value="Enolase-like, N-terminal domain"/>
    <property type="match status" value="1"/>
</dbReference>
<dbReference type="SFLD" id="SFLDS00001">
    <property type="entry name" value="Enolase"/>
    <property type="match status" value="1"/>
</dbReference>
<feature type="domain" description="Mandelate racemase/muconate lactonizing enzyme C-terminal" evidence="4">
    <location>
        <begin position="149"/>
        <end position="243"/>
    </location>
</feature>
<comment type="cofactor">
    <cofactor evidence="1">
        <name>Mg(2+)</name>
        <dbReference type="ChEBI" id="CHEBI:18420"/>
    </cofactor>
</comment>
<dbReference type="SFLD" id="SFLDG00179">
    <property type="entry name" value="mandelate_racemase"/>
    <property type="match status" value="1"/>
</dbReference>
<dbReference type="PANTHER" id="PTHR13794">
    <property type="entry name" value="ENOLASE SUPERFAMILY, MANDELATE RACEMASE"/>
    <property type="match status" value="1"/>
</dbReference>
<dbReference type="Gene3D" id="3.20.20.120">
    <property type="entry name" value="Enolase-like C-terminal domain"/>
    <property type="match status" value="1"/>
</dbReference>
<evidence type="ECO:0000313" key="5">
    <source>
        <dbReference type="EMBL" id="MBI3129448.1"/>
    </source>
</evidence>
<dbReference type="GO" id="GO:0016052">
    <property type="term" value="P:carbohydrate catabolic process"/>
    <property type="evidence" value="ECO:0007669"/>
    <property type="project" value="TreeGrafter"/>
</dbReference>
<accession>A0A932MQ13</accession>
<dbReference type="SMART" id="SM00922">
    <property type="entry name" value="MR_MLE"/>
    <property type="match status" value="1"/>
</dbReference>
<dbReference type="InterPro" id="IPR013342">
    <property type="entry name" value="Mandelate_racemase_C"/>
</dbReference>
<reference evidence="5" key="1">
    <citation type="submission" date="2020-07" db="EMBL/GenBank/DDBJ databases">
        <title>Huge and variable diversity of episymbiotic CPR bacteria and DPANN archaea in groundwater ecosystems.</title>
        <authorList>
            <person name="He C.Y."/>
            <person name="Keren R."/>
            <person name="Whittaker M."/>
            <person name="Farag I.F."/>
            <person name="Doudna J."/>
            <person name="Cate J.H.D."/>
            <person name="Banfield J.F."/>
        </authorList>
    </citation>
    <scope>NUCLEOTIDE SEQUENCE</scope>
    <source>
        <strain evidence="5">NC_groundwater_763_Ag_S-0.2um_68_21</strain>
    </source>
</reference>
<dbReference type="GO" id="GO:0009063">
    <property type="term" value="P:amino acid catabolic process"/>
    <property type="evidence" value="ECO:0007669"/>
    <property type="project" value="InterPro"/>
</dbReference>